<protein>
    <submittedName>
        <fullName evidence="1">Uncharacterized protein</fullName>
    </submittedName>
</protein>
<accession>A0A645I458</accession>
<gene>
    <name evidence="1" type="ORF">SDC9_193479</name>
</gene>
<organism evidence="1">
    <name type="scientific">bioreactor metagenome</name>
    <dbReference type="NCBI Taxonomy" id="1076179"/>
    <lineage>
        <taxon>unclassified sequences</taxon>
        <taxon>metagenomes</taxon>
        <taxon>ecological metagenomes</taxon>
    </lineage>
</organism>
<dbReference type="AlphaFoldDB" id="A0A645I458"/>
<evidence type="ECO:0000313" key="1">
    <source>
        <dbReference type="EMBL" id="MPN45900.1"/>
    </source>
</evidence>
<name>A0A645I458_9ZZZZ</name>
<reference evidence="1" key="1">
    <citation type="submission" date="2019-08" db="EMBL/GenBank/DDBJ databases">
        <authorList>
            <person name="Kucharzyk K."/>
            <person name="Murdoch R.W."/>
            <person name="Higgins S."/>
            <person name="Loffler F."/>
        </authorList>
    </citation>
    <scope>NUCLEOTIDE SEQUENCE</scope>
</reference>
<dbReference type="EMBL" id="VSSQ01106129">
    <property type="protein sequence ID" value="MPN45900.1"/>
    <property type="molecule type" value="Genomic_DNA"/>
</dbReference>
<proteinExistence type="predicted"/>
<comment type="caution">
    <text evidence="1">The sequence shown here is derived from an EMBL/GenBank/DDBJ whole genome shotgun (WGS) entry which is preliminary data.</text>
</comment>
<sequence length="138" mass="14663">MSLRNRAVRTTDASTDVDQSQSLFRNAQQAQGDILCDGEVLAVTGLAPQGLERAGPIVLLLPDDDVVVELDAAIEEMVDPGELIRLGNIPAFINQPPPGPDHVARLIAEALAGQALHPVEVGICACEPGQRRENHKCA</sequence>